<dbReference type="GO" id="GO:0016226">
    <property type="term" value="P:iron-sulfur cluster assembly"/>
    <property type="evidence" value="ECO:0007669"/>
    <property type="project" value="InterPro"/>
</dbReference>
<comment type="caution">
    <text evidence="6">The sequence shown here is derived from an EMBL/GenBank/DDBJ whole genome shotgun (WGS) entry which is preliminary data.</text>
</comment>
<dbReference type="InterPro" id="IPR033756">
    <property type="entry name" value="YlxH/NBP35"/>
</dbReference>
<dbReference type="SUPFAM" id="SSF52540">
    <property type="entry name" value="P-loop containing nucleoside triphosphate hydrolases"/>
    <property type="match status" value="1"/>
</dbReference>
<dbReference type="AlphaFoldDB" id="T1BSW8"/>
<protein>
    <submittedName>
        <fullName evidence="6">ATPase-like, ParA/MinD</fullName>
    </submittedName>
</protein>
<dbReference type="GO" id="GO:0051539">
    <property type="term" value="F:4 iron, 4 sulfur cluster binding"/>
    <property type="evidence" value="ECO:0007669"/>
    <property type="project" value="TreeGrafter"/>
</dbReference>
<name>T1BSW8_9ZZZZ</name>
<evidence type="ECO:0000256" key="4">
    <source>
        <dbReference type="ARBA" id="ARBA00023004"/>
    </source>
</evidence>
<evidence type="ECO:0000256" key="1">
    <source>
        <dbReference type="ARBA" id="ARBA00022723"/>
    </source>
</evidence>
<organism evidence="6">
    <name type="scientific">mine drainage metagenome</name>
    <dbReference type="NCBI Taxonomy" id="410659"/>
    <lineage>
        <taxon>unclassified sequences</taxon>
        <taxon>metagenomes</taxon>
        <taxon>ecological metagenomes</taxon>
    </lineage>
</organism>
<dbReference type="InterPro" id="IPR019591">
    <property type="entry name" value="Mrp/NBP35_ATP-bd"/>
</dbReference>
<dbReference type="Gene3D" id="3.40.50.300">
    <property type="entry name" value="P-loop containing nucleotide triphosphate hydrolases"/>
    <property type="match status" value="1"/>
</dbReference>
<dbReference type="PANTHER" id="PTHR42961">
    <property type="entry name" value="IRON-SULFUR PROTEIN NUBPL"/>
    <property type="match status" value="1"/>
</dbReference>
<reference evidence="6" key="2">
    <citation type="journal article" date="2014" name="ISME J.">
        <title>Microbial stratification in low pH oxic and suboxic macroscopic growths along an acid mine drainage.</title>
        <authorList>
            <person name="Mendez-Garcia C."/>
            <person name="Mesa V."/>
            <person name="Sprenger R.R."/>
            <person name="Richter M."/>
            <person name="Diez M.S."/>
            <person name="Solano J."/>
            <person name="Bargiela R."/>
            <person name="Golyshina O.V."/>
            <person name="Manteca A."/>
            <person name="Ramos J.L."/>
            <person name="Gallego J.R."/>
            <person name="Llorente I."/>
            <person name="Martins Dos Santos V.A."/>
            <person name="Jensen O.N."/>
            <person name="Pelaez A.I."/>
            <person name="Sanchez J."/>
            <person name="Ferrer M."/>
        </authorList>
    </citation>
    <scope>NUCLEOTIDE SEQUENCE</scope>
</reference>
<dbReference type="HAMAP" id="MF_02040">
    <property type="entry name" value="Mrp_NBP35"/>
    <property type="match status" value="1"/>
</dbReference>
<evidence type="ECO:0000256" key="5">
    <source>
        <dbReference type="ARBA" id="ARBA00023014"/>
    </source>
</evidence>
<accession>T1BSW8</accession>
<dbReference type="InterPro" id="IPR027417">
    <property type="entry name" value="P-loop_NTPase"/>
</dbReference>
<dbReference type="InterPro" id="IPR044304">
    <property type="entry name" value="NUBPL-like"/>
</dbReference>
<dbReference type="PROSITE" id="PS01215">
    <property type="entry name" value="MRP"/>
    <property type="match status" value="1"/>
</dbReference>
<dbReference type="EMBL" id="AUZY01002124">
    <property type="protein sequence ID" value="EQD72987.1"/>
    <property type="molecule type" value="Genomic_DNA"/>
</dbReference>
<dbReference type="Pfam" id="PF10609">
    <property type="entry name" value="ParA"/>
    <property type="match status" value="1"/>
</dbReference>
<proteinExistence type="inferred from homology"/>
<keyword evidence="5" id="KW-0411">Iron-sulfur</keyword>
<dbReference type="CDD" id="cd02037">
    <property type="entry name" value="Mrp_NBP35"/>
    <property type="match status" value="1"/>
</dbReference>
<gene>
    <name evidence="6" type="ORF">B1B_03456</name>
</gene>
<evidence type="ECO:0000256" key="3">
    <source>
        <dbReference type="ARBA" id="ARBA00022840"/>
    </source>
</evidence>
<keyword evidence="4" id="KW-0408">Iron</keyword>
<keyword evidence="1" id="KW-0479">Metal-binding</keyword>
<evidence type="ECO:0000256" key="2">
    <source>
        <dbReference type="ARBA" id="ARBA00022741"/>
    </source>
</evidence>
<dbReference type="InterPro" id="IPR000808">
    <property type="entry name" value="Mrp-like_CS"/>
</dbReference>
<dbReference type="GO" id="GO:0005524">
    <property type="term" value="F:ATP binding"/>
    <property type="evidence" value="ECO:0007669"/>
    <property type="project" value="UniProtKB-KW"/>
</dbReference>
<dbReference type="FunFam" id="3.40.50.300:FF:001119">
    <property type="entry name" value="Iron-sulfur cluster carrier protein"/>
    <property type="match status" value="1"/>
</dbReference>
<dbReference type="GO" id="GO:0140663">
    <property type="term" value="F:ATP-dependent FeS chaperone activity"/>
    <property type="evidence" value="ECO:0007669"/>
    <property type="project" value="InterPro"/>
</dbReference>
<evidence type="ECO:0000313" key="6">
    <source>
        <dbReference type="EMBL" id="EQD72987.1"/>
    </source>
</evidence>
<dbReference type="PANTHER" id="PTHR42961:SF2">
    <property type="entry name" value="IRON-SULFUR PROTEIN NUBPL"/>
    <property type="match status" value="1"/>
</dbReference>
<keyword evidence="2" id="KW-0547">Nucleotide-binding</keyword>
<dbReference type="GO" id="GO:0046872">
    <property type="term" value="F:metal ion binding"/>
    <property type="evidence" value="ECO:0007669"/>
    <property type="project" value="UniProtKB-KW"/>
</dbReference>
<sequence length="258" mass="27335">MDKGQIRHVVAIGSGKGGVGKSSATALLAAELHRRGLRVGVLDADVTGPSVPKLFGLTGPLVDRGEGIEPSTSPSGIVVISSQFLVEDEQTPVIWRGPLVTRLITQFFGGVNWGALDYLLIDMPPGTSDVPLTVFQTIPIDGMIFVFTPQDLAALIVKKAMNMSRDLHVPLIGVVENMAELTCPQCGHHIAPFGPSHVDAVAREYGVPVIAHLPLDPKLSELCDAGQVEQYTAPAVAAYADTFLAAIDRAEKAKLTTL</sequence>
<keyword evidence="3" id="KW-0067">ATP-binding</keyword>
<reference evidence="6" key="1">
    <citation type="submission" date="2013-08" db="EMBL/GenBank/DDBJ databases">
        <authorList>
            <person name="Mendez C."/>
            <person name="Richter M."/>
            <person name="Ferrer M."/>
            <person name="Sanchez J."/>
        </authorList>
    </citation>
    <scope>NUCLEOTIDE SEQUENCE</scope>
</reference>